<dbReference type="PIRSF" id="PIRSF005578">
    <property type="entry name" value="TlyA"/>
    <property type="match status" value="1"/>
</dbReference>
<dbReference type="STRING" id="995034.SAMN05216219_3228"/>
<dbReference type="AlphaFoldDB" id="A0A1I5E200"/>
<sequence length="274" mass="28581">MPDADQRLDAALVARGLARSRTLAARVIADGLVTVDGRAIVKPATKVRENQVLVVAGADHYVSRGAHKLLAALDAFPVDPAGRVALDAGASTGGFTQVLLERGARTVIALDVGHGQLSPEISRDKRVAVVEGFNVRDLTPESLAGASGVSESPDLVVGDLSFISLTHVLEALSRSVQPGSDFVLLIKPQFEVGRGGIREGIVRDAALRADAIATVLWHAWDLGLGTAGLIPSPIVGGHGNHEYVVWLRVAGDLPGGVAANPTEWLDRITEMAGA</sequence>
<protein>
    <submittedName>
        <fullName evidence="5">23S rRNA (Cytidine1920-2'-O)/16S rRNA (Cytidine1409-2'-O)-methyltransferase</fullName>
    </submittedName>
</protein>
<evidence type="ECO:0000256" key="2">
    <source>
        <dbReference type="ARBA" id="ARBA00029460"/>
    </source>
</evidence>
<dbReference type="InterPro" id="IPR004538">
    <property type="entry name" value="Hemolysin_A/TlyA"/>
</dbReference>
<dbReference type="PROSITE" id="PS50889">
    <property type="entry name" value="S4"/>
    <property type="match status" value="1"/>
</dbReference>
<accession>A0A1I5E200</accession>
<feature type="domain" description="RNA-binding S4" evidence="4">
    <location>
        <begin position="6"/>
        <end position="70"/>
    </location>
</feature>
<dbReference type="InterPro" id="IPR002942">
    <property type="entry name" value="S4_RNA-bd"/>
</dbReference>
<dbReference type="GO" id="GO:0008168">
    <property type="term" value="F:methyltransferase activity"/>
    <property type="evidence" value="ECO:0007669"/>
    <property type="project" value="UniProtKB-KW"/>
</dbReference>
<dbReference type="OrthoDB" id="9784736at2"/>
<dbReference type="GO" id="GO:0032259">
    <property type="term" value="P:methylation"/>
    <property type="evidence" value="ECO:0007669"/>
    <property type="project" value="UniProtKB-KW"/>
</dbReference>
<dbReference type="Gene3D" id="3.10.290.10">
    <property type="entry name" value="RNA-binding S4 domain"/>
    <property type="match status" value="1"/>
</dbReference>
<keyword evidence="6" id="KW-1185">Reference proteome</keyword>
<dbReference type="GO" id="GO:0003723">
    <property type="term" value="F:RNA binding"/>
    <property type="evidence" value="ECO:0007669"/>
    <property type="project" value="UniProtKB-KW"/>
</dbReference>
<dbReference type="Pfam" id="PF01728">
    <property type="entry name" value="FtsJ"/>
    <property type="match status" value="1"/>
</dbReference>
<dbReference type="SUPFAM" id="SSF55174">
    <property type="entry name" value="Alpha-L RNA-binding motif"/>
    <property type="match status" value="1"/>
</dbReference>
<comment type="similarity">
    <text evidence="2">Belongs to the TlyA family.</text>
</comment>
<dbReference type="Proteomes" id="UP000198867">
    <property type="component" value="Unassembled WGS sequence"/>
</dbReference>
<reference evidence="6" key="1">
    <citation type="submission" date="2016-10" db="EMBL/GenBank/DDBJ databases">
        <authorList>
            <person name="Varghese N."/>
            <person name="Submissions S."/>
        </authorList>
    </citation>
    <scope>NUCLEOTIDE SEQUENCE [LARGE SCALE GENOMIC DNA]</scope>
    <source>
        <strain evidence="6">CGMCC 1.11101</strain>
    </source>
</reference>
<keyword evidence="1 3" id="KW-0694">RNA-binding</keyword>
<dbReference type="CDD" id="cd00165">
    <property type="entry name" value="S4"/>
    <property type="match status" value="1"/>
</dbReference>
<evidence type="ECO:0000256" key="1">
    <source>
        <dbReference type="ARBA" id="ARBA00022884"/>
    </source>
</evidence>
<dbReference type="PANTHER" id="PTHR32319">
    <property type="entry name" value="BACTERIAL HEMOLYSIN-LIKE PROTEIN"/>
    <property type="match status" value="1"/>
</dbReference>
<evidence type="ECO:0000313" key="6">
    <source>
        <dbReference type="Proteomes" id="UP000198867"/>
    </source>
</evidence>
<keyword evidence="5" id="KW-0808">Transferase</keyword>
<dbReference type="Pfam" id="PF01479">
    <property type="entry name" value="S4"/>
    <property type="match status" value="1"/>
</dbReference>
<dbReference type="InterPro" id="IPR002877">
    <property type="entry name" value="RNA_MeTrfase_FtsJ_dom"/>
</dbReference>
<evidence type="ECO:0000259" key="4">
    <source>
        <dbReference type="SMART" id="SM00363"/>
    </source>
</evidence>
<dbReference type="SMART" id="SM00363">
    <property type="entry name" value="S4"/>
    <property type="match status" value="1"/>
</dbReference>
<dbReference type="CDD" id="cd02440">
    <property type="entry name" value="AdoMet_MTases"/>
    <property type="match status" value="1"/>
</dbReference>
<dbReference type="PANTHER" id="PTHR32319:SF0">
    <property type="entry name" value="BACTERIAL HEMOLYSIN-LIKE PROTEIN"/>
    <property type="match status" value="1"/>
</dbReference>
<dbReference type="InterPro" id="IPR036986">
    <property type="entry name" value="S4_RNA-bd_sf"/>
</dbReference>
<dbReference type="EMBL" id="FOVM01000013">
    <property type="protein sequence ID" value="SFO05403.1"/>
    <property type="molecule type" value="Genomic_DNA"/>
</dbReference>
<name>A0A1I5E200_9MICO</name>
<keyword evidence="5" id="KW-0489">Methyltransferase</keyword>
<evidence type="ECO:0000313" key="5">
    <source>
        <dbReference type="EMBL" id="SFO05403.1"/>
    </source>
</evidence>
<dbReference type="SUPFAM" id="SSF53335">
    <property type="entry name" value="S-adenosyl-L-methionine-dependent methyltransferases"/>
    <property type="match status" value="1"/>
</dbReference>
<proteinExistence type="inferred from homology"/>
<gene>
    <name evidence="5" type="ORF">SAMN05216219_3228</name>
</gene>
<organism evidence="5 6">
    <name type="scientific">Mycetocola miduiensis</name>
    <dbReference type="NCBI Taxonomy" id="995034"/>
    <lineage>
        <taxon>Bacteria</taxon>
        <taxon>Bacillati</taxon>
        <taxon>Actinomycetota</taxon>
        <taxon>Actinomycetes</taxon>
        <taxon>Micrococcales</taxon>
        <taxon>Microbacteriaceae</taxon>
        <taxon>Mycetocola</taxon>
    </lineage>
</organism>
<dbReference type="Gene3D" id="3.40.50.150">
    <property type="entry name" value="Vaccinia Virus protein VP39"/>
    <property type="match status" value="1"/>
</dbReference>
<dbReference type="InterPro" id="IPR047048">
    <property type="entry name" value="TlyA"/>
</dbReference>
<evidence type="ECO:0000256" key="3">
    <source>
        <dbReference type="PROSITE-ProRule" id="PRU00182"/>
    </source>
</evidence>
<dbReference type="InterPro" id="IPR029063">
    <property type="entry name" value="SAM-dependent_MTases_sf"/>
</dbReference>
<dbReference type="NCBIfam" id="TIGR00478">
    <property type="entry name" value="tly"/>
    <property type="match status" value="1"/>
</dbReference>